<evidence type="ECO:0000313" key="1">
    <source>
        <dbReference type="EMBL" id="SGZ55682.1"/>
    </source>
</evidence>
<protein>
    <submittedName>
        <fullName evidence="1">CIC11C00000004329</fullName>
    </submittedName>
</protein>
<evidence type="ECO:0000313" key="2">
    <source>
        <dbReference type="Proteomes" id="UP000182334"/>
    </source>
</evidence>
<dbReference type="EMBL" id="LT635760">
    <property type="protein sequence ID" value="SGZ55682.1"/>
    <property type="molecule type" value="Genomic_DNA"/>
</dbReference>
<proteinExistence type="predicted"/>
<dbReference type="AlphaFoldDB" id="A0A1L0BZ41"/>
<dbReference type="Proteomes" id="UP000182334">
    <property type="component" value="Chromosome V"/>
</dbReference>
<name>A0A1L0BZ41_9ASCO</name>
<keyword evidence="2" id="KW-1185">Reference proteome</keyword>
<sequence>MSEDVEKACDDILALGILDHEYGIPKLWLNSSVVQDFDLEDEYYQLNQQLATELDKLIYLNKKKELQGSSAEEITQQYEEVIQLDQLKGLSNDEMEKFLIAHTEHFKTTALLNEYLALALPLLRAIYHGNSTLADSEFTILNNLKKLYSQYNDHPANISRLMRGYEDQNGHVAKEAELLAQIETLFASAVTEHVKLLHELNQEYLVLQNTYTNQVQSQTDSSSEMPSEVKKLRTAVAGLAKKISSVSVLCDLLPNLVLCQSSNWYNDKSLRGVVEDCQDTAEQLSEIVQLSTRTIKSVTVESIFKMDFEEIVDTMGKVEV</sequence>
<dbReference type="OrthoDB" id="4081346at2759"/>
<gene>
    <name evidence="1" type="ORF">SAMEA4029010_CIC11G00000004329</name>
</gene>
<reference evidence="1 2" key="1">
    <citation type="submission" date="2016-10" db="EMBL/GenBank/DDBJ databases">
        <authorList>
            <person name="de Groot N.N."/>
        </authorList>
    </citation>
    <scope>NUCLEOTIDE SEQUENCE [LARGE SCALE GENOMIC DNA]</scope>
    <source>
        <strain evidence="1 2">CBS 141442</strain>
    </source>
</reference>
<accession>A0A1L0BZ41</accession>
<organism evidence="1 2">
    <name type="scientific">Sungouiella intermedia</name>
    <dbReference type="NCBI Taxonomy" id="45354"/>
    <lineage>
        <taxon>Eukaryota</taxon>
        <taxon>Fungi</taxon>
        <taxon>Dikarya</taxon>
        <taxon>Ascomycota</taxon>
        <taxon>Saccharomycotina</taxon>
        <taxon>Pichiomycetes</taxon>
        <taxon>Metschnikowiaceae</taxon>
        <taxon>Sungouiella</taxon>
    </lineage>
</organism>